<gene>
    <name evidence="3" type="ORF">CWS72_02860</name>
</gene>
<dbReference type="PROSITE" id="PS01273">
    <property type="entry name" value="COA_TRANSF_1"/>
    <property type="match status" value="1"/>
</dbReference>
<dbReference type="Gene3D" id="3.40.1080.10">
    <property type="entry name" value="Glutaconate Coenzyme A-transferase"/>
    <property type="match status" value="1"/>
</dbReference>
<dbReference type="InterPro" id="IPR012792">
    <property type="entry name" value="3-oxoacid_CoA-transf_A"/>
</dbReference>
<dbReference type="InterPro" id="IPR037171">
    <property type="entry name" value="NagB/RpiA_transferase-like"/>
</dbReference>
<dbReference type="OrthoDB" id="9777193at2"/>
<comment type="caution">
    <text evidence="3">The sequence shown here is derived from an EMBL/GenBank/DDBJ whole genome shotgun (WGS) entry which is preliminary data.</text>
</comment>
<comment type="similarity">
    <text evidence="1">Belongs to the 3-oxoacid CoA-transferase subunit A family.</text>
</comment>
<dbReference type="AlphaFoldDB" id="A0A2N3Q0A7"/>
<keyword evidence="4" id="KW-1185">Reference proteome</keyword>
<sequence>MSKAVSVTRAVEMVPDGASLLIGGFMGVGSPHRVIAELVRQGRKDLTVIANDSARPGFGIGQLIDARLVRKLVTSHIGTNPETQRQMIAGETEVDLVPQGTLAERIRAGGFGLGGVLTPTGVGTVVAEGKRTIEVDGKVFLLEEPLKADFALLFCRRADYLGNLDYFLTARNFNPLMATAGGTVIAEPNEIVPTGVIPPDEVVTPHVLVDHFIEKGASHGR</sequence>
<protein>
    <submittedName>
        <fullName evidence="3">Acetyl-CoA--acetoacetyl-CoA transferase subunit alpha</fullName>
    </submittedName>
</protein>
<dbReference type="Proteomes" id="UP000233293">
    <property type="component" value="Unassembled WGS sequence"/>
</dbReference>
<accession>A0A2N3Q0A7</accession>
<dbReference type="GO" id="GO:0008410">
    <property type="term" value="F:CoA-transferase activity"/>
    <property type="evidence" value="ECO:0007669"/>
    <property type="project" value="InterPro"/>
</dbReference>
<evidence type="ECO:0000313" key="3">
    <source>
        <dbReference type="EMBL" id="PKU26089.1"/>
    </source>
</evidence>
<dbReference type="SUPFAM" id="SSF100950">
    <property type="entry name" value="NagB/RpiA/CoA transferase-like"/>
    <property type="match status" value="1"/>
</dbReference>
<dbReference type="InterPro" id="IPR004163">
    <property type="entry name" value="CoA_transf_BS"/>
</dbReference>
<reference evidence="4" key="1">
    <citation type="submission" date="2017-12" db="EMBL/GenBank/DDBJ databases">
        <title>Draft genome sequence of Telmatospirillum siberiense 26-4b1T, an acidotolerant peatland alphaproteobacterium potentially involved in sulfur cycling.</title>
        <authorList>
            <person name="Hausmann B."/>
            <person name="Pjevac P."/>
            <person name="Schreck K."/>
            <person name="Herbold C.W."/>
            <person name="Daims H."/>
            <person name="Wagner M."/>
            <person name="Pester M."/>
            <person name="Loy A."/>
        </authorList>
    </citation>
    <scope>NUCLEOTIDE SEQUENCE [LARGE SCALE GENOMIC DNA]</scope>
    <source>
        <strain evidence="4">26-4b1</strain>
    </source>
</reference>
<dbReference type="EMBL" id="PIUM01000002">
    <property type="protein sequence ID" value="PKU26089.1"/>
    <property type="molecule type" value="Genomic_DNA"/>
</dbReference>
<proteinExistence type="inferred from homology"/>
<dbReference type="Pfam" id="PF01144">
    <property type="entry name" value="CoA_trans"/>
    <property type="match status" value="1"/>
</dbReference>
<evidence type="ECO:0000256" key="1">
    <source>
        <dbReference type="ARBA" id="ARBA00005612"/>
    </source>
</evidence>
<evidence type="ECO:0000256" key="2">
    <source>
        <dbReference type="ARBA" id="ARBA00022679"/>
    </source>
</evidence>
<organism evidence="3 4">
    <name type="scientific">Telmatospirillum siberiense</name>
    <dbReference type="NCBI Taxonomy" id="382514"/>
    <lineage>
        <taxon>Bacteria</taxon>
        <taxon>Pseudomonadati</taxon>
        <taxon>Pseudomonadota</taxon>
        <taxon>Alphaproteobacteria</taxon>
        <taxon>Rhodospirillales</taxon>
        <taxon>Rhodospirillaceae</taxon>
        <taxon>Telmatospirillum</taxon>
    </lineage>
</organism>
<dbReference type="InterPro" id="IPR004165">
    <property type="entry name" value="CoA_trans_fam_I"/>
</dbReference>
<dbReference type="NCBIfam" id="TIGR02429">
    <property type="entry name" value="pcaI_scoA_fam"/>
    <property type="match status" value="1"/>
</dbReference>
<dbReference type="PANTHER" id="PTHR13707">
    <property type="entry name" value="KETOACID-COENZYME A TRANSFERASE"/>
    <property type="match status" value="1"/>
</dbReference>
<dbReference type="RefSeq" id="WP_101249050.1">
    <property type="nucleotide sequence ID" value="NZ_PIUM01000002.1"/>
</dbReference>
<keyword evidence="2 3" id="KW-0808">Transferase</keyword>
<evidence type="ECO:0000313" key="4">
    <source>
        <dbReference type="Proteomes" id="UP000233293"/>
    </source>
</evidence>
<dbReference type="SMART" id="SM00882">
    <property type="entry name" value="CoA_trans"/>
    <property type="match status" value="1"/>
</dbReference>
<dbReference type="PANTHER" id="PTHR13707:SF60">
    <property type="entry name" value="ACETATE COA-TRANSFERASE SUBUNIT ALPHA"/>
    <property type="match status" value="1"/>
</dbReference>
<name>A0A2N3Q0A7_9PROT</name>